<evidence type="ECO:0000256" key="2">
    <source>
        <dbReference type="ARBA" id="ARBA00004286"/>
    </source>
</evidence>
<feature type="compositionally biased region" description="Low complexity" evidence="12">
    <location>
        <begin position="515"/>
        <end position="526"/>
    </location>
</feature>
<evidence type="ECO:0000313" key="15">
    <source>
        <dbReference type="EMBL" id="KAK9868962.1"/>
    </source>
</evidence>
<evidence type="ECO:0000256" key="8">
    <source>
        <dbReference type="ARBA" id="ARBA00022843"/>
    </source>
</evidence>
<dbReference type="GO" id="GO:0005694">
    <property type="term" value="C:chromosome"/>
    <property type="evidence" value="ECO:0007669"/>
    <property type="project" value="UniProtKB-SubCell"/>
</dbReference>
<evidence type="ECO:0000256" key="10">
    <source>
        <dbReference type="ARBA" id="ARBA00023242"/>
    </source>
</evidence>
<dbReference type="PROSITE" id="PS50006">
    <property type="entry name" value="FHA_DOMAIN"/>
    <property type="match status" value="1"/>
</dbReference>
<reference evidence="15 16" key="1">
    <citation type="journal article" date="2024" name="Nat. Commun.">
        <title>Phylogenomics reveals the evolutionary origins of lichenization in chlorophyte algae.</title>
        <authorList>
            <person name="Puginier C."/>
            <person name="Libourel C."/>
            <person name="Otte J."/>
            <person name="Skaloud P."/>
            <person name="Haon M."/>
            <person name="Grisel S."/>
            <person name="Petersen M."/>
            <person name="Berrin J.G."/>
            <person name="Delaux P.M."/>
            <person name="Dal Grande F."/>
            <person name="Keller J."/>
        </authorList>
    </citation>
    <scope>NUCLEOTIDE SEQUENCE [LARGE SCALE GENOMIC DNA]</scope>
    <source>
        <strain evidence="15 16">SAG 2523</strain>
    </source>
</reference>
<feature type="region of interest" description="Disordered" evidence="12">
    <location>
        <begin position="457"/>
        <end position="713"/>
    </location>
</feature>
<feature type="region of interest" description="Disordered" evidence="12">
    <location>
        <begin position="177"/>
        <end position="223"/>
    </location>
</feature>
<evidence type="ECO:0000256" key="3">
    <source>
        <dbReference type="ARBA" id="ARBA00015014"/>
    </source>
</evidence>
<evidence type="ECO:0000256" key="9">
    <source>
        <dbReference type="ARBA" id="ARBA00022990"/>
    </source>
</evidence>
<gene>
    <name evidence="15" type="ORF">WJX84_011640</name>
</gene>
<feature type="compositionally biased region" description="Polar residues" evidence="12">
    <location>
        <begin position="668"/>
        <end position="687"/>
    </location>
</feature>
<evidence type="ECO:0000259" key="13">
    <source>
        <dbReference type="PROSITE" id="PS50006"/>
    </source>
</evidence>
<evidence type="ECO:0000256" key="11">
    <source>
        <dbReference type="ARBA" id="ARBA00023306"/>
    </source>
</evidence>
<dbReference type="PANTHER" id="PTHR23196">
    <property type="entry name" value="PAX TRANSCRIPTION ACTIVATION DOMAIN INTERACTING PROTEIN"/>
    <property type="match status" value="1"/>
</dbReference>
<dbReference type="InterPro" id="IPR051579">
    <property type="entry name" value="DDR_Transcriptional_Reg"/>
</dbReference>
<dbReference type="PANTHER" id="PTHR23196:SF1">
    <property type="entry name" value="PAX-INTERACTING PROTEIN 1"/>
    <property type="match status" value="1"/>
</dbReference>
<keyword evidence="4" id="KW-0158">Chromosome</keyword>
<dbReference type="GO" id="GO:0006974">
    <property type="term" value="P:DNA damage response"/>
    <property type="evidence" value="ECO:0007669"/>
    <property type="project" value="UniProtKB-KW"/>
</dbReference>
<comment type="subcellular location">
    <subcellularLocation>
        <location evidence="2">Chromosome</location>
    </subcellularLocation>
    <subcellularLocation>
        <location evidence="1">Nucleus</location>
    </subcellularLocation>
</comment>
<evidence type="ECO:0000256" key="6">
    <source>
        <dbReference type="ARBA" id="ARBA00022737"/>
    </source>
</evidence>
<accession>A0AAW1TGE5</accession>
<sequence length="931" mass="98594">MATQLLDFCSDEDGSVGELAEDQELGRLMLMGSSPVVSLPLFIGANVVGRQDVEQEEVEAASLVVPAGQEQGRGLFLKDQSVSLKHAIIYIEGGGEDVFLKDLNSRNRTFLQKKGKFKPLTADRYAIESGDIVKFGAVECQVLLQPEAEATDEASAGIIRDGNQAQAFEATQVWAADDAQGGAASPGREHTGEPGSIPLASSSLQVPKPASALPTSDDEDEAQHPVFGSRQVLAPFSAASNKSHSSQQPQSKTATQIIGGASTALPPRLLQDVLGTPDSADNDSEWNPALSGEYRQASGELPPVAEPHTHEQLEISSPSPRPAEPAGMAASSGWRRRARPRHSASEGESWDLQASRTTRSSSGPLTATKDALPGHTADSKALTLSPAAAAVNAGSQPGALPSAALGPPQADARRVQQRPPVQRNLMASSQAFGTQAVDAALSDIGHLTSMFPDTQQIAQPASGPEHSDERGVTSLPTKSPEHAAEDLPEPAKRERSAKAQAEQHSPLTGEKRVPEAAAVVNAPEAASPGIAIVSPRADGGPTSPGLMTQLAAGVLDSLAGDQRAAEPAPAAGRMRSSRGRGRQTRGRGRGRKDEVAPSADPYAFPESAPQRSGSTDPAAAASDSSADVQRKGTPREGPVALKSDPRPSRDLLTRAAADETPDDGASHPHSQAQSLKAAGQSRSTQRQKNARERKSGSGLEEAVTPGPQRDLRKVDHRDVRVLFSTTVSEKERQSLTRILKRLGGKDAGKQSIDFSHFVTMQPARRDKELGFKKSFSTLLAMAAGRPIVGGSWLEASSQAGSFVDPRNHLLVDDTAEKRHGFNLATAYERAQHRLLLTDKHVLLSPGLRAAEKDRGEGLRVLISAAGGTNFEFPANSVQHDPADCLVLGTEAAADKERKWCHNTLGEEWSMFTRNSFTDCILQQTLEGLVRV</sequence>
<evidence type="ECO:0000256" key="4">
    <source>
        <dbReference type="ARBA" id="ARBA00022454"/>
    </source>
</evidence>
<dbReference type="SUPFAM" id="SSF49879">
    <property type="entry name" value="SMAD/FHA domain"/>
    <property type="match status" value="1"/>
</dbReference>
<dbReference type="SUPFAM" id="SSF52113">
    <property type="entry name" value="BRCT domain"/>
    <property type="match status" value="1"/>
</dbReference>
<keyword evidence="9" id="KW-0007">Acetylation</keyword>
<keyword evidence="16" id="KW-1185">Reference proteome</keyword>
<keyword evidence="10" id="KW-0539">Nucleus</keyword>
<evidence type="ECO:0000256" key="1">
    <source>
        <dbReference type="ARBA" id="ARBA00004123"/>
    </source>
</evidence>
<keyword evidence="11" id="KW-0131">Cell cycle</keyword>
<dbReference type="CDD" id="cd17744">
    <property type="entry name" value="BRCT_MDC1_rpt1"/>
    <property type="match status" value="1"/>
</dbReference>
<proteinExistence type="predicted"/>
<keyword evidence="5" id="KW-1017">Isopeptide bond</keyword>
<dbReference type="Gene3D" id="2.60.200.20">
    <property type="match status" value="1"/>
</dbReference>
<feature type="compositionally biased region" description="Basic and acidic residues" evidence="12">
    <location>
        <begin position="643"/>
        <end position="652"/>
    </location>
</feature>
<comment type="caution">
    <text evidence="15">The sequence shown here is derived from an EMBL/GenBank/DDBJ whole genome shotgun (WGS) entry which is preliminary data.</text>
</comment>
<feature type="region of interest" description="Disordered" evidence="12">
    <location>
        <begin position="297"/>
        <end position="377"/>
    </location>
</feature>
<dbReference type="InterPro" id="IPR000253">
    <property type="entry name" value="FHA_dom"/>
</dbReference>
<feature type="compositionally biased region" description="Basic and acidic residues" evidence="12">
    <location>
        <begin position="479"/>
        <end position="497"/>
    </location>
</feature>
<feature type="domain" description="FHA" evidence="13">
    <location>
        <begin position="46"/>
        <end position="112"/>
    </location>
</feature>
<name>A0AAW1TGE5_9CHLO</name>
<evidence type="ECO:0000256" key="7">
    <source>
        <dbReference type="ARBA" id="ARBA00022763"/>
    </source>
</evidence>
<dbReference type="InterPro" id="IPR036420">
    <property type="entry name" value="BRCT_dom_sf"/>
</dbReference>
<evidence type="ECO:0000256" key="12">
    <source>
        <dbReference type="SAM" id="MobiDB-lite"/>
    </source>
</evidence>
<keyword evidence="7" id="KW-0227">DNA damage</keyword>
<dbReference type="Gene3D" id="3.40.50.10190">
    <property type="entry name" value="BRCT domain"/>
    <property type="match status" value="1"/>
</dbReference>
<dbReference type="InterPro" id="IPR008984">
    <property type="entry name" value="SMAD_FHA_dom_sf"/>
</dbReference>
<evidence type="ECO:0000256" key="5">
    <source>
        <dbReference type="ARBA" id="ARBA00022499"/>
    </source>
</evidence>
<dbReference type="PROSITE" id="PS50172">
    <property type="entry name" value="BRCT"/>
    <property type="match status" value="1"/>
</dbReference>
<feature type="compositionally biased region" description="Basic residues" evidence="12">
    <location>
        <begin position="575"/>
        <end position="590"/>
    </location>
</feature>
<feature type="region of interest" description="Disordered" evidence="12">
    <location>
        <begin position="271"/>
        <end position="290"/>
    </location>
</feature>
<keyword evidence="8" id="KW-0832">Ubl conjugation</keyword>
<evidence type="ECO:0000313" key="16">
    <source>
        <dbReference type="Proteomes" id="UP001485043"/>
    </source>
</evidence>
<dbReference type="AlphaFoldDB" id="A0AAW1TGE5"/>
<dbReference type="EMBL" id="JALJOV010000005">
    <property type="protein sequence ID" value="KAK9868962.1"/>
    <property type="molecule type" value="Genomic_DNA"/>
</dbReference>
<feature type="domain" description="BRCT" evidence="14">
    <location>
        <begin position="717"/>
        <end position="810"/>
    </location>
</feature>
<dbReference type="GO" id="GO:0005634">
    <property type="term" value="C:nucleus"/>
    <property type="evidence" value="ECO:0007669"/>
    <property type="project" value="UniProtKB-SubCell"/>
</dbReference>
<protein>
    <recommendedName>
        <fullName evidence="3">Mediator of DNA damage checkpoint protein 1</fullName>
    </recommendedName>
</protein>
<organism evidence="15 16">
    <name type="scientific">Apatococcus fuscideae</name>
    <dbReference type="NCBI Taxonomy" id="2026836"/>
    <lineage>
        <taxon>Eukaryota</taxon>
        <taxon>Viridiplantae</taxon>
        <taxon>Chlorophyta</taxon>
        <taxon>core chlorophytes</taxon>
        <taxon>Trebouxiophyceae</taxon>
        <taxon>Chlorellales</taxon>
        <taxon>Chlorellaceae</taxon>
        <taxon>Apatococcus</taxon>
    </lineage>
</organism>
<dbReference type="Proteomes" id="UP001485043">
    <property type="component" value="Unassembled WGS sequence"/>
</dbReference>
<evidence type="ECO:0000259" key="14">
    <source>
        <dbReference type="PROSITE" id="PS50172"/>
    </source>
</evidence>
<dbReference type="Pfam" id="PF00498">
    <property type="entry name" value="FHA"/>
    <property type="match status" value="1"/>
</dbReference>
<feature type="compositionally biased region" description="Low complexity" evidence="12">
    <location>
        <begin position="612"/>
        <end position="627"/>
    </location>
</feature>
<keyword evidence="6" id="KW-0677">Repeat</keyword>
<dbReference type="InterPro" id="IPR001357">
    <property type="entry name" value="BRCT_dom"/>
</dbReference>
<feature type="compositionally biased region" description="Polar residues" evidence="12">
    <location>
        <begin position="352"/>
        <end position="365"/>
    </location>
</feature>